<gene>
    <name evidence="8" type="ORF">OXX778_LOCUS14542</name>
</gene>
<keyword evidence="4 6" id="KW-0472">Membrane</keyword>
<dbReference type="Proteomes" id="UP000663879">
    <property type="component" value="Unassembled WGS sequence"/>
</dbReference>
<evidence type="ECO:0000313" key="9">
    <source>
        <dbReference type="Proteomes" id="UP000663879"/>
    </source>
</evidence>
<feature type="transmembrane region" description="Helical" evidence="6">
    <location>
        <begin position="25"/>
        <end position="51"/>
    </location>
</feature>
<dbReference type="EMBL" id="CAJNOC010003012">
    <property type="protein sequence ID" value="CAF0962868.1"/>
    <property type="molecule type" value="Genomic_DNA"/>
</dbReference>
<evidence type="ECO:0000313" key="8">
    <source>
        <dbReference type="EMBL" id="CAF0962868.1"/>
    </source>
</evidence>
<dbReference type="PROSITE" id="PS50262">
    <property type="entry name" value="G_PROTEIN_RECEP_F1_2"/>
    <property type="match status" value="1"/>
</dbReference>
<proteinExistence type="predicted"/>
<reference evidence="8" key="1">
    <citation type="submission" date="2021-02" db="EMBL/GenBank/DDBJ databases">
        <authorList>
            <person name="Nowell W R."/>
        </authorList>
    </citation>
    <scope>NUCLEOTIDE SEQUENCE</scope>
    <source>
        <strain evidence="8">Ploen Becks lab</strain>
    </source>
</reference>
<feature type="domain" description="G-protein coupled receptors family 1 profile" evidence="7">
    <location>
        <begin position="41"/>
        <end position="264"/>
    </location>
</feature>
<dbReference type="GO" id="GO:0016020">
    <property type="term" value="C:membrane"/>
    <property type="evidence" value="ECO:0007669"/>
    <property type="project" value="UniProtKB-SubCell"/>
</dbReference>
<feature type="transmembrane region" description="Helical" evidence="6">
    <location>
        <begin position="151"/>
        <end position="172"/>
    </location>
</feature>
<feature type="transmembrane region" description="Helical" evidence="6">
    <location>
        <begin position="60"/>
        <end position="80"/>
    </location>
</feature>
<evidence type="ECO:0000256" key="4">
    <source>
        <dbReference type="ARBA" id="ARBA00023136"/>
    </source>
</evidence>
<evidence type="ECO:0000256" key="6">
    <source>
        <dbReference type="SAM" id="Phobius"/>
    </source>
</evidence>
<keyword evidence="3 6" id="KW-1133">Transmembrane helix</keyword>
<keyword evidence="2 6" id="KW-0812">Transmembrane</keyword>
<evidence type="ECO:0000256" key="2">
    <source>
        <dbReference type="ARBA" id="ARBA00022692"/>
    </source>
</evidence>
<feature type="transmembrane region" description="Helical" evidence="6">
    <location>
        <begin position="366"/>
        <end position="389"/>
    </location>
</feature>
<evidence type="ECO:0000256" key="3">
    <source>
        <dbReference type="ARBA" id="ARBA00022989"/>
    </source>
</evidence>
<dbReference type="InterPro" id="IPR017452">
    <property type="entry name" value="GPCR_Rhodpsn_7TM"/>
</dbReference>
<name>A0A814DTV5_9BILA</name>
<dbReference type="OrthoDB" id="10538821at2759"/>
<feature type="region of interest" description="Disordered" evidence="5">
    <location>
        <begin position="251"/>
        <end position="272"/>
    </location>
</feature>
<keyword evidence="9" id="KW-1185">Reference proteome</keyword>
<organism evidence="8 9">
    <name type="scientific">Brachionus calyciflorus</name>
    <dbReference type="NCBI Taxonomy" id="104777"/>
    <lineage>
        <taxon>Eukaryota</taxon>
        <taxon>Metazoa</taxon>
        <taxon>Spiralia</taxon>
        <taxon>Gnathifera</taxon>
        <taxon>Rotifera</taxon>
        <taxon>Eurotatoria</taxon>
        <taxon>Monogononta</taxon>
        <taxon>Pseudotrocha</taxon>
        <taxon>Ploima</taxon>
        <taxon>Brachionidae</taxon>
        <taxon>Brachionus</taxon>
    </lineage>
</organism>
<dbReference type="SUPFAM" id="SSF81321">
    <property type="entry name" value="Family A G protein-coupled receptor-like"/>
    <property type="match status" value="1"/>
</dbReference>
<evidence type="ECO:0000256" key="1">
    <source>
        <dbReference type="ARBA" id="ARBA00004370"/>
    </source>
</evidence>
<dbReference type="Gene3D" id="1.20.1070.10">
    <property type="entry name" value="Rhodopsin 7-helix transmembrane proteins"/>
    <property type="match status" value="1"/>
</dbReference>
<evidence type="ECO:0000256" key="5">
    <source>
        <dbReference type="SAM" id="MobiDB-lite"/>
    </source>
</evidence>
<sequence length="404" mass="47820">MTLKSDDYFCLEISPLQQQLRLSSIIYMTMGGAISVLVLLLNMSIIFFFIFNQKTKRSPLCIYLFFLSITILIRLAEFYLSTLVKLKIINTEENKKILLNSTRSEISNDPVCKWFHFMERFSNHISVYLVLLIQFQRYLTIKIKISSLHLLLYNHALSYFICFAIILAVFIIDEFYLYDNYFITVVYCPLTMIFSCVVNENFNLLQTVKFNTNKYHQVHTVIYHVIPFIICLVLSYLIHFELKNNKKFKRNRENSSSSRNSTIKDSFKRKRHASNSSNLSRLIRRGRKTVIFSKLNIIFFQQSDITYICILATLFQIINTFPPSILSYLTEWNTDTVENIAKMVTRNSSSLSNSLNEQYTKQIKIYFFYVLLGTIYMFNFNFYLLYTIFSSKCLLKEFKKTLNF</sequence>
<protein>
    <recommendedName>
        <fullName evidence="7">G-protein coupled receptors family 1 profile domain-containing protein</fullName>
    </recommendedName>
</protein>
<evidence type="ECO:0000259" key="7">
    <source>
        <dbReference type="PROSITE" id="PS50262"/>
    </source>
</evidence>
<comment type="subcellular location">
    <subcellularLocation>
        <location evidence="1">Membrane</location>
    </subcellularLocation>
</comment>
<dbReference type="AlphaFoldDB" id="A0A814DTV5"/>
<comment type="caution">
    <text evidence="8">The sequence shown here is derived from an EMBL/GenBank/DDBJ whole genome shotgun (WGS) entry which is preliminary data.</text>
</comment>
<accession>A0A814DTV5</accession>
<feature type="transmembrane region" description="Helical" evidence="6">
    <location>
        <begin position="121"/>
        <end position="139"/>
    </location>
</feature>
<feature type="transmembrane region" description="Helical" evidence="6">
    <location>
        <begin position="221"/>
        <end position="242"/>
    </location>
</feature>